<dbReference type="EMBL" id="AUWU02000004">
    <property type="protein sequence ID" value="KAH0574419.1"/>
    <property type="molecule type" value="Genomic_DNA"/>
</dbReference>
<dbReference type="EMBL" id="KI546085">
    <property type="protein sequence ID" value="EST46075.1"/>
    <property type="molecule type" value="Genomic_DNA"/>
</dbReference>
<gene>
    <name evidence="3" type="ORF">SS50377_14065</name>
    <name evidence="4" type="ORF">SS50377_24375</name>
</gene>
<dbReference type="AlphaFoldDB" id="V6LN69"/>
<evidence type="ECO:0000256" key="1">
    <source>
        <dbReference type="SAM" id="Coils"/>
    </source>
</evidence>
<proteinExistence type="predicted"/>
<evidence type="ECO:0000256" key="2">
    <source>
        <dbReference type="SAM" id="MobiDB-lite"/>
    </source>
</evidence>
<dbReference type="Proteomes" id="UP000018208">
    <property type="component" value="Unassembled WGS sequence"/>
</dbReference>
<evidence type="ECO:0000313" key="4">
    <source>
        <dbReference type="EMBL" id="KAH0574419.1"/>
    </source>
</evidence>
<name>V6LN69_9EUKA</name>
<feature type="coiled-coil region" evidence="1">
    <location>
        <begin position="59"/>
        <end position="116"/>
    </location>
</feature>
<dbReference type="VEuPathDB" id="GiardiaDB:SS50377_24375"/>
<sequence length="267" mass="31239">MLSNFQDELNNDLEYQQLLDDCLGELSQQFTQFQHASIPVIQENYIARNEALSRCYTQLSSYKQKLAFAQKQVQTASVQFQRDACARAIYIGNEYAERFQKERDRRQAVLDKLRDDEAYILKQASRFRHLLEVHRERLGQNPLWQQGFNRKGLDFYERTKGIEARLGTLDLNDVENQCSKYVQSHKILVAEIERMKETRNNESRANSSMDLDLDTGYQIAEHYLNLQPGQTLGDLVDAEYRQNESQQLRAVEDDPEPEEDAVLVDFE</sequence>
<keyword evidence="1" id="KW-0175">Coiled coil</keyword>
<accession>V6LN69</accession>
<organism evidence="3">
    <name type="scientific">Spironucleus salmonicida</name>
    <dbReference type="NCBI Taxonomy" id="348837"/>
    <lineage>
        <taxon>Eukaryota</taxon>
        <taxon>Metamonada</taxon>
        <taxon>Diplomonadida</taxon>
        <taxon>Hexamitidae</taxon>
        <taxon>Hexamitinae</taxon>
        <taxon>Spironucleus</taxon>
    </lineage>
</organism>
<feature type="compositionally biased region" description="Acidic residues" evidence="2">
    <location>
        <begin position="253"/>
        <end position="267"/>
    </location>
</feature>
<evidence type="ECO:0000313" key="5">
    <source>
        <dbReference type="Proteomes" id="UP000018208"/>
    </source>
</evidence>
<evidence type="ECO:0000313" key="3">
    <source>
        <dbReference type="EMBL" id="EST46075.1"/>
    </source>
</evidence>
<reference evidence="3 4" key="1">
    <citation type="journal article" date="2014" name="PLoS Genet.">
        <title>The Genome of Spironucleus salmonicida Highlights a Fish Pathogen Adapted to Fluctuating Environments.</title>
        <authorList>
            <person name="Xu F."/>
            <person name="Jerlstrom-Hultqvist J."/>
            <person name="Einarsson E."/>
            <person name="Astvaldsson A."/>
            <person name="Svard S.G."/>
            <person name="Andersson J.O."/>
        </authorList>
    </citation>
    <scope>NUCLEOTIDE SEQUENCE</scope>
    <source>
        <strain evidence="4">ATCC 50377</strain>
    </source>
</reference>
<reference evidence="4" key="2">
    <citation type="submission" date="2020-12" db="EMBL/GenBank/DDBJ databases">
        <title>New Spironucleus salmonicida genome in near-complete chromosomes.</title>
        <authorList>
            <person name="Xu F."/>
            <person name="Kurt Z."/>
            <person name="Jimenez-Gonzalez A."/>
            <person name="Astvaldsson A."/>
            <person name="Andersson J.O."/>
            <person name="Svard S.G."/>
        </authorList>
    </citation>
    <scope>NUCLEOTIDE SEQUENCE</scope>
    <source>
        <strain evidence="4">ATCC 50377</strain>
    </source>
</reference>
<protein>
    <submittedName>
        <fullName evidence="3">Uncharacterized protein</fullName>
    </submittedName>
</protein>
<feature type="region of interest" description="Disordered" evidence="2">
    <location>
        <begin position="244"/>
        <end position="267"/>
    </location>
</feature>
<keyword evidence="5" id="KW-1185">Reference proteome</keyword>